<name>A0A8J5XHC0_DIALT</name>
<dbReference type="Proteomes" id="UP000751190">
    <property type="component" value="Unassembled WGS sequence"/>
</dbReference>
<evidence type="ECO:0000313" key="2">
    <source>
        <dbReference type="EMBL" id="KAG8467283.1"/>
    </source>
</evidence>
<feature type="region of interest" description="Disordered" evidence="1">
    <location>
        <begin position="174"/>
        <end position="208"/>
    </location>
</feature>
<keyword evidence="3" id="KW-1185">Reference proteome</keyword>
<dbReference type="Pfam" id="PF08613">
    <property type="entry name" value="Cyclin"/>
    <property type="match status" value="1"/>
</dbReference>
<evidence type="ECO:0000313" key="3">
    <source>
        <dbReference type="Proteomes" id="UP000751190"/>
    </source>
</evidence>
<dbReference type="AlphaFoldDB" id="A0A8J5XHC0"/>
<evidence type="ECO:0008006" key="4">
    <source>
        <dbReference type="Google" id="ProtNLM"/>
    </source>
</evidence>
<evidence type="ECO:0000256" key="1">
    <source>
        <dbReference type="SAM" id="MobiDB-lite"/>
    </source>
</evidence>
<organism evidence="2 3">
    <name type="scientific">Diacronema lutheri</name>
    <name type="common">Unicellular marine alga</name>
    <name type="synonym">Monochrysis lutheri</name>
    <dbReference type="NCBI Taxonomy" id="2081491"/>
    <lineage>
        <taxon>Eukaryota</taxon>
        <taxon>Haptista</taxon>
        <taxon>Haptophyta</taxon>
        <taxon>Pavlovophyceae</taxon>
        <taxon>Pavlovales</taxon>
        <taxon>Pavlovaceae</taxon>
        <taxon>Diacronema</taxon>
    </lineage>
</organism>
<dbReference type="SUPFAM" id="SSF47954">
    <property type="entry name" value="Cyclin-like"/>
    <property type="match status" value="1"/>
</dbReference>
<proteinExistence type="predicted"/>
<accession>A0A8J5XHC0</accession>
<protein>
    <recommendedName>
        <fullName evidence="4">Cyclin</fullName>
    </recommendedName>
</protein>
<feature type="region of interest" description="Disordered" evidence="1">
    <location>
        <begin position="229"/>
        <end position="265"/>
    </location>
</feature>
<dbReference type="EMBL" id="JAGTXO010000006">
    <property type="protein sequence ID" value="KAG8467283.1"/>
    <property type="molecule type" value="Genomic_DNA"/>
</dbReference>
<dbReference type="InterPro" id="IPR013922">
    <property type="entry name" value="Cyclin_PHO80-like"/>
</dbReference>
<gene>
    <name evidence="2" type="ORF">KFE25_000599</name>
</gene>
<comment type="caution">
    <text evidence="2">The sequence shown here is derived from an EMBL/GenBank/DDBJ whole genome shotgun (WGS) entry which is preliminary data.</text>
</comment>
<sequence>MARVAAEPESPMGSSQEAITLIAATLENVVRHNQDLRQSQPTSFDAVSAPAITVHRYLSRIRQYTKFQDECYVVALVYLDRLFYSHKAPFLPTAHNVHRLIITSVLIASKFYDDVFHSNSFMAQVGGISVAEMNKLEIELCVRLNWELHIVHDEYLQMVQSLFEPEHRVWKRWQHQQPHALPSDDATHEPREPTGAPPSATPHAAAPQPAVSRSVLPLWAAGFRRRTDAAASQAGTLRRAADGSHATTAPATTSGTSPVASVSVR</sequence>
<dbReference type="OrthoDB" id="337735at2759"/>
<dbReference type="InterPro" id="IPR036915">
    <property type="entry name" value="Cyclin-like_sf"/>
</dbReference>
<feature type="compositionally biased region" description="Low complexity" evidence="1">
    <location>
        <begin position="243"/>
        <end position="265"/>
    </location>
</feature>
<dbReference type="PANTHER" id="PTHR15615">
    <property type="match status" value="1"/>
</dbReference>
<dbReference type="GO" id="GO:0019901">
    <property type="term" value="F:protein kinase binding"/>
    <property type="evidence" value="ECO:0007669"/>
    <property type="project" value="InterPro"/>
</dbReference>
<dbReference type="Gene3D" id="1.10.472.10">
    <property type="entry name" value="Cyclin-like"/>
    <property type="match status" value="1"/>
</dbReference>
<dbReference type="PANTHER" id="PTHR15615:SF108">
    <property type="entry name" value="PROTEIN CNPPD1"/>
    <property type="match status" value="1"/>
</dbReference>
<reference evidence="2" key="1">
    <citation type="submission" date="2021-05" db="EMBL/GenBank/DDBJ databases">
        <title>The genome of the haptophyte Pavlova lutheri (Diacronema luteri, Pavlovales) - a model for lipid biosynthesis in eukaryotic algae.</title>
        <authorList>
            <person name="Hulatt C.J."/>
            <person name="Posewitz M.C."/>
        </authorList>
    </citation>
    <scope>NUCLEOTIDE SEQUENCE</scope>
    <source>
        <strain evidence="2">NIVA-4/92</strain>
    </source>
</reference>